<evidence type="ECO:0000313" key="4">
    <source>
        <dbReference type="Proteomes" id="UP001339911"/>
    </source>
</evidence>
<evidence type="ECO:0000259" key="2">
    <source>
        <dbReference type="Pfam" id="PF04149"/>
    </source>
</evidence>
<gene>
    <name evidence="3" type="ORF">V1634_32750</name>
</gene>
<accession>A0ABU7SNQ9</accession>
<feature type="compositionally biased region" description="Polar residues" evidence="1">
    <location>
        <begin position="11"/>
        <end position="20"/>
    </location>
</feature>
<feature type="domain" description="DUF397" evidence="2">
    <location>
        <begin position="10"/>
        <end position="62"/>
    </location>
</feature>
<evidence type="ECO:0000313" key="3">
    <source>
        <dbReference type="EMBL" id="MEE6311605.1"/>
    </source>
</evidence>
<proteinExistence type="predicted"/>
<name>A0ABU7SNQ9_9ACTN</name>
<dbReference type="Pfam" id="PF04149">
    <property type="entry name" value="DUF397"/>
    <property type="match status" value="1"/>
</dbReference>
<evidence type="ECO:0000256" key="1">
    <source>
        <dbReference type="SAM" id="MobiDB-lite"/>
    </source>
</evidence>
<dbReference type="InterPro" id="IPR007278">
    <property type="entry name" value="DUF397"/>
</dbReference>
<protein>
    <submittedName>
        <fullName evidence="3">DUF397 domain-containing protein</fullName>
    </submittedName>
</protein>
<keyword evidence="4" id="KW-1185">Reference proteome</keyword>
<sequence length="68" mass="7185">MYEFAPPDPTWRTSSRSGANGNCVEVADNLGAVVLVRDSKDRPGPVLTFGPTAWAAFTMSLKDGTPSA</sequence>
<dbReference type="RefSeq" id="WP_331211497.1">
    <property type="nucleotide sequence ID" value="NZ_JAZGQL010000036.1"/>
</dbReference>
<organism evidence="3 4">
    <name type="scientific">Plantactinospora veratri</name>
    <dbReference type="NCBI Taxonomy" id="1436122"/>
    <lineage>
        <taxon>Bacteria</taxon>
        <taxon>Bacillati</taxon>
        <taxon>Actinomycetota</taxon>
        <taxon>Actinomycetes</taxon>
        <taxon>Micromonosporales</taxon>
        <taxon>Micromonosporaceae</taxon>
        <taxon>Plantactinospora</taxon>
    </lineage>
</organism>
<reference evidence="3 4" key="1">
    <citation type="submission" date="2024-01" db="EMBL/GenBank/DDBJ databases">
        <title>Genome insights into Plantactinospora veratri sp. nov.</title>
        <authorList>
            <person name="Wang L."/>
        </authorList>
    </citation>
    <scope>NUCLEOTIDE SEQUENCE [LARGE SCALE GENOMIC DNA]</scope>
    <source>
        <strain evidence="3 4">NEAU-FHS4</strain>
    </source>
</reference>
<feature type="region of interest" description="Disordered" evidence="1">
    <location>
        <begin position="1"/>
        <end position="20"/>
    </location>
</feature>
<comment type="caution">
    <text evidence="3">The sequence shown here is derived from an EMBL/GenBank/DDBJ whole genome shotgun (WGS) entry which is preliminary data.</text>
</comment>
<dbReference type="Proteomes" id="UP001339911">
    <property type="component" value="Unassembled WGS sequence"/>
</dbReference>
<dbReference type="EMBL" id="JAZGQL010000036">
    <property type="protein sequence ID" value="MEE6311605.1"/>
    <property type="molecule type" value="Genomic_DNA"/>
</dbReference>